<protein>
    <submittedName>
        <fullName evidence="1">Altronate oxidoreductase</fullName>
        <ecNumber evidence="1">1.1.1.58</ecNumber>
    </submittedName>
</protein>
<dbReference type="EC" id="1.1.1.58" evidence="1"/>
<keyword evidence="1" id="KW-0560">Oxidoreductase</keyword>
<dbReference type="InterPro" id="IPR013328">
    <property type="entry name" value="6PGD_dom2"/>
</dbReference>
<accession>A0A7G2IX17</accession>
<dbReference type="GO" id="GO:0009026">
    <property type="term" value="F:tagaturonate reductase activity"/>
    <property type="evidence" value="ECO:0007669"/>
    <property type="project" value="UniProtKB-EC"/>
</dbReference>
<reference evidence="1 2" key="1">
    <citation type="submission" date="2013-10" db="EMBL/GenBank/DDBJ databases">
        <title>Antibiotic resistance diversity of beta-lactamase producers in the General Hospital Vienna.</title>
        <authorList>
            <person name="Barisic I."/>
            <person name="Mitteregger D."/>
            <person name="Hirschl A.M."/>
            <person name="Noehammer C."/>
            <person name="Wiesinger-Mayr H."/>
        </authorList>
    </citation>
    <scope>NUCLEOTIDE SEQUENCE [LARGE SCALE GENOMIC DNA]</scope>
    <source>
        <strain evidence="1 2">ISC11</strain>
    </source>
</reference>
<proteinExistence type="predicted"/>
<dbReference type="Gene3D" id="1.10.1040.10">
    <property type="entry name" value="N-(1-d-carboxylethyl)-l-norvaline Dehydrogenase, domain 2"/>
    <property type="match status" value="1"/>
</dbReference>
<dbReference type="Proteomes" id="UP000019194">
    <property type="component" value="Unassembled WGS sequence"/>
</dbReference>
<dbReference type="EMBL" id="CBWP010000087">
    <property type="protein sequence ID" value="CDL41708.1"/>
    <property type="molecule type" value="Genomic_DNA"/>
</dbReference>
<evidence type="ECO:0000313" key="1">
    <source>
        <dbReference type="EMBL" id="CDL41708.1"/>
    </source>
</evidence>
<organism evidence="1 2">
    <name type="scientific">Citrobacter freundii</name>
    <dbReference type="NCBI Taxonomy" id="546"/>
    <lineage>
        <taxon>Bacteria</taxon>
        <taxon>Pseudomonadati</taxon>
        <taxon>Pseudomonadota</taxon>
        <taxon>Gammaproteobacteria</taxon>
        <taxon>Enterobacterales</taxon>
        <taxon>Enterobacteriaceae</taxon>
        <taxon>Citrobacter</taxon>
        <taxon>Citrobacter freundii complex</taxon>
    </lineage>
</organism>
<sequence length="46" mass="5083">MVKSVLGVKEHWEQDLTQVSGLVEQVSTDLDTILAKGMREAVKPLC</sequence>
<evidence type="ECO:0000313" key="2">
    <source>
        <dbReference type="Proteomes" id="UP000019194"/>
    </source>
</evidence>
<comment type="caution">
    <text evidence="1">The sequence shown here is derived from an EMBL/GenBank/DDBJ whole genome shotgun (WGS) entry which is preliminary data.</text>
</comment>
<dbReference type="AlphaFoldDB" id="A0A7G2IX17"/>
<name>A0A7G2IX17_CITFR</name>